<comment type="pathway">
    <text evidence="1 11">Glycerolipid metabolism; triacylglycerol biosynthesis.</text>
</comment>
<dbReference type="OrthoDB" id="9810950at2"/>
<evidence type="ECO:0000259" key="14">
    <source>
        <dbReference type="Pfam" id="PF06974"/>
    </source>
</evidence>
<evidence type="ECO:0000256" key="9">
    <source>
        <dbReference type="ARBA" id="ARBA00023315"/>
    </source>
</evidence>
<evidence type="ECO:0000256" key="2">
    <source>
        <dbReference type="ARBA" id="ARBA00005189"/>
    </source>
</evidence>
<evidence type="ECO:0000256" key="3">
    <source>
        <dbReference type="ARBA" id="ARBA00009587"/>
    </source>
</evidence>
<proteinExistence type="inferred from homology"/>
<dbReference type="InterPro" id="IPR014292">
    <property type="entry name" value="Acyl_transf_WS/DGAT"/>
</dbReference>
<evidence type="ECO:0000313" key="15">
    <source>
        <dbReference type="EMBL" id="KUL23569.1"/>
    </source>
</evidence>
<keyword evidence="7 11" id="KW-0319">Glycerol metabolism</keyword>
<keyword evidence="9 11" id="KW-0012">Acyltransferase</keyword>
<dbReference type="AlphaFoldDB" id="A0A101JB73"/>
<feature type="region of interest" description="Disordered" evidence="12">
    <location>
        <begin position="465"/>
        <end position="484"/>
    </location>
</feature>
<dbReference type="SUPFAM" id="SSF52777">
    <property type="entry name" value="CoA-dependent acyltransferases"/>
    <property type="match status" value="1"/>
</dbReference>
<reference evidence="15 16" key="1">
    <citation type="submission" date="2015-10" db="EMBL/GenBank/DDBJ databases">
        <authorList>
            <person name="Gilbert D.G."/>
        </authorList>
    </citation>
    <scope>NUCLEOTIDE SEQUENCE [LARGE SCALE GENOMIC DNA]</scope>
    <source>
        <strain evidence="15 16">NRRL B-16712</strain>
    </source>
</reference>
<evidence type="ECO:0000256" key="7">
    <source>
        <dbReference type="ARBA" id="ARBA00022798"/>
    </source>
</evidence>
<evidence type="ECO:0000256" key="11">
    <source>
        <dbReference type="RuleBase" id="RU361241"/>
    </source>
</evidence>
<dbReference type="InterPro" id="IPR045034">
    <property type="entry name" value="O-acyltransferase_WSD1-like"/>
</dbReference>
<protein>
    <recommendedName>
        <fullName evidence="4 11">Diacylglycerol O-acyltransferase</fullName>
        <ecNumber evidence="4 11">2.3.1.20</ecNumber>
    </recommendedName>
</protein>
<dbReference type="EMBL" id="LLZH01000331">
    <property type="protein sequence ID" value="KUL23569.1"/>
    <property type="molecule type" value="Genomic_DNA"/>
</dbReference>
<evidence type="ECO:0000259" key="13">
    <source>
        <dbReference type="Pfam" id="PF03007"/>
    </source>
</evidence>
<dbReference type="InterPro" id="IPR009721">
    <property type="entry name" value="O-acyltransferase_WSD1_C"/>
</dbReference>
<dbReference type="InterPro" id="IPR023213">
    <property type="entry name" value="CAT-like_dom_sf"/>
</dbReference>
<dbReference type="GO" id="GO:0019432">
    <property type="term" value="P:triglyceride biosynthetic process"/>
    <property type="evidence" value="ECO:0007669"/>
    <property type="project" value="UniProtKB-UniPathway"/>
</dbReference>
<keyword evidence="8 11" id="KW-0443">Lipid metabolism</keyword>
<evidence type="ECO:0000313" key="16">
    <source>
        <dbReference type="Proteomes" id="UP000053244"/>
    </source>
</evidence>
<evidence type="ECO:0000256" key="1">
    <source>
        <dbReference type="ARBA" id="ARBA00004771"/>
    </source>
</evidence>
<evidence type="ECO:0000256" key="8">
    <source>
        <dbReference type="ARBA" id="ARBA00023098"/>
    </source>
</evidence>
<dbReference type="Pfam" id="PF03007">
    <property type="entry name" value="WS_DGAT_cat"/>
    <property type="match status" value="1"/>
</dbReference>
<dbReference type="GO" id="GO:0001666">
    <property type="term" value="P:response to hypoxia"/>
    <property type="evidence" value="ECO:0007669"/>
    <property type="project" value="TreeGrafter"/>
</dbReference>
<dbReference type="Pfam" id="PF06974">
    <property type="entry name" value="WS_DGAT_C"/>
    <property type="match status" value="1"/>
</dbReference>
<evidence type="ECO:0000256" key="12">
    <source>
        <dbReference type="SAM" id="MobiDB-lite"/>
    </source>
</evidence>
<dbReference type="InterPro" id="IPR004255">
    <property type="entry name" value="O-acyltransferase_WSD1_N"/>
</dbReference>
<comment type="similarity">
    <text evidence="3 11">Belongs to the long-chain O-acyltransferase family.</text>
</comment>
<dbReference type="UniPathway" id="UPA00282"/>
<sequence>MEYLSPLDASFLDLEDEDPHASLAIASVAVIDGPAPDQAAFAEALRGRLALVPRYRQKVRRVPFNLGRPVWDDDPGFDLDFHLRRTALPAPGDDDALQHLIGRIMSQRLDRERPMWEDWVIEGLPEGRWALLSKVHHSMLDGVTGNELYRLICDPGPEPRPGEPDDWQPEPTGGTALTLDALGRLAALPFDQARALLRAAADPAGAVRRLTDLVRGATALTEALLPAPPTSLSGPLGRARRYALARVPMAEIAAAARAHRVTINDVYLAAVAGAFRHLLLFRAEQPVPGAIRTLVPVNVRTTDARHVFDNRLSSMLLDLPVEIGDAPGRLRAVHDRIAGLRERHEVEAGAELLTLADQEPYAMVSFLIRAAFRMPQRGLATVTTNVPGPPVPLYLLGRPIREILPYVPIAEHMRVGVAALTYRDQAAIGVTSDFATVPEAGDFAATVATEIRELAMARGPAARRSLRAARPVRPAPVPGSARSA</sequence>
<dbReference type="Gene3D" id="3.30.559.10">
    <property type="entry name" value="Chloramphenicol acetyltransferase-like domain"/>
    <property type="match status" value="1"/>
</dbReference>
<evidence type="ECO:0000256" key="6">
    <source>
        <dbReference type="ARBA" id="ARBA00022679"/>
    </source>
</evidence>
<evidence type="ECO:0000256" key="4">
    <source>
        <dbReference type="ARBA" id="ARBA00013244"/>
    </source>
</evidence>
<dbReference type="GO" id="GO:0071731">
    <property type="term" value="P:response to nitric oxide"/>
    <property type="evidence" value="ECO:0007669"/>
    <property type="project" value="TreeGrafter"/>
</dbReference>
<dbReference type="Proteomes" id="UP000053244">
    <property type="component" value="Unassembled WGS sequence"/>
</dbReference>
<keyword evidence="6 11" id="KW-0808">Transferase</keyword>
<feature type="domain" description="O-acyltransferase WSD1 C-terminal" evidence="14">
    <location>
        <begin position="310"/>
        <end position="454"/>
    </location>
</feature>
<gene>
    <name evidence="15" type="ORF">ADL15_46240</name>
</gene>
<feature type="domain" description="O-acyltransferase WSD1-like N-terminal" evidence="13">
    <location>
        <begin position="4"/>
        <end position="267"/>
    </location>
</feature>
<keyword evidence="16" id="KW-1185">Reference proteome</keyword>
<dbReference type="PANTHER" id="PTHR31650:SF1">
    <property type="entry name" value="WAX ESTER SYNTHASE_DIACYLGLYCEROL ACYLTRANSFERASE 4-RELATED"/>
    <property type="match status" value="1"/>
</dbReference>
<evidence type="ECO:0000256" key="10">
    <source>
        <dbReference type="ARBA" id="ARBA00048109"/>
    </source>
</evidence>
<comment type="caution">
    <text evidence="15">The sequence shown here is derived from an EMBL/GenBank/DDBJ whole genome shotgun (WGS) entry which is preliminary data.</text>
</comment>
<keyword evidence="5 11" id="KW-0444">Lipid biosynthesis</keyword>
<dbReference type="NCBIfam" id="TIGR02946">
    <property type="entry name" value="acyl_WS_DGAT"/>
    <property type="match status" value="1"/>
</dbReference>
<comment type="catalytic activity">
    <reaction evidence="10 11">
        <text>an acyl-CoA + a 1,2-diacyl-sn-glycerol = a triacyl-sn-glycerol + CoA</text>
        <dbReference type="Rhea" id="RHEA:10868"/>
        <dbReference type="ChEBI" id="CHEBI:17815"/>
        <dbReference type="ChEBI" id="CHEBI:57287"/>
        <dbReference type="ChEBI" id="CHEBI:58342"/>
        <dbReference type="ChEBI" id="CHEBI:64615"/>
        <dbReference type="EC" id="2.3.1.20"/>
    </reaction>
</comment>
<dbReference type="EC" id="2.3.1.20" evidence="4 11"/>
<dbReference type="GO" id="GO:0051701">
    <property type="term" value="P:biological process involved in interaction with host"/>
    <property type="evidence" value="ECO:0007669"/>
    <property type="project" value="TreeGrafter"/>
</dbReference>
<dbReference type="GO" id="GO:0006071">
    <property type="term" value="P:glycerol metabolic process"/>
    <property type="evidence" value="ECO:0007669"/>
    <property type="project" value="UniProtKB-KW"/>
</dbReference>
<organism evidence="15 16">
    <name type="scientific">Actinoplanes awajinensis subsp. mycoplanecinus</name>
    <dbReference type="NCBI Taxonomy" id="135947"/>
    <lineage>
        <taxon>Bacteria</taxon>
        <taxon>Bacillati</taxon>
        <taxon>Actinomycetota</taxon>
        <taxon>Actinomycetes</taxon>
        <taxon>Micromonosporales</taxon>
        <taxon>Micromonosporaceae</taxon>
        <taxon>Actinoplanes</taxon>
    </lineage>
</organism>
<dbReference type="GO" id="GO:0005886">
    <property type="term" value="C:plasma membrane"/>
    <property type="evidence" value="ECO:0007669"/>
    <property type="project" value="TreeGrafter"/>
</dbReference>
<evidence type="ECO:0000256" key="5">
    <source>
        <dbReference type="ARBA" id="ARBA00022516"/>
    </source>
</evidence>
<dbReference type="RefSeq" id="WP_067706251.1">
    <property type="nucleotide sequence ID" value="NZ_LLZH01000331.1"/>
</dbReference>
<name>A0A101JB73_9ACTN</name>
<dbReference type="GO" id="GO:0004144">
    <property type="term" value="F:diacylglycerol O-acyltransferase activity"/>
    <property type="evidence" value="ECO:0007669"/>
    <property type="project" value="UniProtKB-EC"/>
</dbReference>
<accession>A0A101JB73</accession>
<comment type="pathway">
    <text evidence="2">Lipid metabolism.</text>
</comment>
<dbReference type="PANTHER" id="PTHR31650">
    <property type="entry name" value="O-ACYLTRANSFERASE (WSD1-LIKE) FAMILY PROTEIN"/>
    <property type="match status" value="1"/>
</dbReference>